<gene>
    <name evidence="2" type="ORF">C8N35_101215</name>
</gene>
<dbReference type="EMBL" id="QAYG01000001">
    <property type="protein sequence ID" value="PTW62178.1"/>
    <property type="molecule type" value="Genomic_DNA"/>
</dbReference>
<dbReference type="SUPFAM" id="SSF53335">
    <property type="entry name" value="S-adenosyl-L-methionine-dependent methyltransferases"/>
    <property type="match status" value="1"/>
</dbReference>
<keyword evidence="3" id="KW-1185">Reference proteome</keyword>
<protein>
    <submittedName>
        <fullName evidence="2">Methyltransferase family protein</fullName>
    </submittedName>
</protein>
<reference evidence="2 3" key="1">
    <citation type="submission" date="2018-04" db="EMBL/GenBank/DDBJ databases">
        <title>Genomic Encyclopedia of Archaeal and Bacterial Type Strains, Phase II (KMG-II): from individual species to whole genera.</title>
        <authorList>
            <person name="Goeker M."/>
        </authorList>
    </citation>
    <scope>NUCLEOTIDE SEQUENCE [LARGE SCALE GENOMIC DNA]</scope>
    <source>
        <strain evidence="2 3">DSM 23382</strain>
    </source>
</reference>
<dbReference type="Proteomes" id="UP000244081">
    <property type="component" value="Unassembled WGS sequence"/>
</dbReference>
<name>A0A2T5VEJ3_9HYPH</name>
<feature type="domain" description="Methyltransferase" evidence="1">
    <location>
        <begin position="193"/>
        <end position="286"/>
    </location>
</feature>
<dbReference type="InterPro" id="IPR050508">
    <property type="entry name" value="Methyltransf_Superfamily"/>
</dbReference>
<evidence type="ECO:0000313" key="2">
    <source>
        <dbReference type="EMBL" id="PTW62178.1"/>
    </source>
</evidence>
<evidence type="ECO:0000259" key="1">
    <source>
        <dbReference type="Pfam" id="PF13649"/>
    </source>
</evidence>
<dbReference type="InterPro" id="IPR029063">
    <property type="entry name" value="SAM-dependent_MTases_sf"/>
</dbReference>
<dbReference type="PANTHER" id="PTHR42912">
    <property type="entry name" value="METHYLTRANSFERASE"/>
    <property type="match status" value="1"/>
</dbReference>
<dbReference type="GO" id="GO:0032259">
    <property type="term" value="P:methylation"/>
    <property type="evidence" value="ECO:0007669"/>
    <property type="project" value="UniProtKB-KW"/>
</dbReference>
<dbReference type="Pfam" id="PF13649">
    <property type="entry name" value="Methyltransf_25"/>
    <property type="match status" value="1"/>
</dbReference>
<keyword evidence="2" id="KW-0808">Transferase</keyword>
<proteinExistence type="predicted"/>
<evidence type="ECO:0000313" key="3">
    <source>
        <dbReference type="Proteomes" id="UP000244081"/>
    </source>
</evidence>
<dbReference type="AlphaFoldDB" id="A0A2T5VEJ3"/>
<dbReference type="PANTHER" id="PTHR42912:SF81">
    <property type="entry name" value="METHYLTRANSFERASE DOMAIN-CONTAINING PROTEIN"/>
    <property type="match status" value="1"/>
</dbReference>
<dbReference type="Gene3D" id="3.40.50.150">
    <property type="entry name" value="Vaccinia Virus protein VP39"/>
    <property type="match status" value="1"/>
</dbReference>
<dbReference type="InterPro" id="IPR041698">
    <property type="entry name" value="Methyltransf_25"/>
</dbReference>
<dbReference type="GO" id="GO:0008168">
    <property type="term" value="F:methyltransferase activity"/>
    <property type="evidence" value="ECO:0007669"/>
    <property type="project" value="UniProtKB-KW"/>
</dbReference>
<organism evidence="2 3">
    <name type="scientific">Breoghania corrubedonensis</name>
    <dbReference type="NCBI Taxonomy" id="665038"/>
    <lineage>
        <taxon>Bacteria</taxon>
        <taxon>Pseudomonadati</taxon>
        <taxon>Pseudomonadota</taxon>
        <taxon>Alphaproteobacteria</taxon>
        <taxon>Hyphomicrobiales</taxon>
        <taxon>Stappiaceae</taxon>
        <taxon>Breoghania</taxon>
    </lineage>
</organism>
<dbReference type="RefSeq" id="WP_210203347.1">
    <property type="nucleotide sequence ID" value="NZ_QAYG01000001.1"/>
</dbReference>
<comment type="caution">
    <text evidence="2">The sequence shown here is derived from an EMBL/GenBank/DDBJ whole genome shotgun (WGS) entry which is preliminary data.</text>
</comment>
<keyword evidence="2" id="KW-0489">Methyltransferase</keyword>
<sequence>MAGTLERPQSLSGWARRARFATRSIGRLAWYGAHRYATRRIDGRIGADYPEYRIAPPQGPVPSERRILADIARLQASDLANVEAGHYPMPAGEPDGLVGLLRRARKFYADVPDAAHRRRRAEDGEGAAANEPYYMQDFHFQADGWMSEASADLYDFQVEVLFNGSAAAMRRQGLVPLARLVRTRDQRTLQFADIACGTGNMLREVTRAFPRLPAIGIDVSEPYLRHGARRVRRARDRRFAAALAEALPLADESLDAASVVYLFHELPPEARRAVAGELGRVLKPDGVLVFIDTLQMGDEPDYDGLLELFPQLFKEPYYEGFVHEDLDALFAPHGLRREDAWNAYVSRVSVFRKG</sequence>
<accession>A0A2T5VEJ3</accession>